<feature type="coiled-coil region" evidence="1">
    <location>
        <begin position="4"/>
        <end position="53"/>
    </location>
</feature>
<dbReference type="Gene3D" id="3.30.1370.150">
    <property type="entry name" value="Uncharacterised protein PF10928, DUF2810"/>
    <property type="match status" value="1"/>
</dbReference>
<proteinExistence type="predicted"/>
<organism evidence="2 3">
    <name type="scientific">Vibrio ulleungensis</name>
    <dbReference type="NCBI Taxonomy" id="2807619"/>
    <lineage>
        <taxon>Bacteria</taxon>
        <taxon>Pseudomonadati</taxon>
        <taxon>Pseudomonadota</taxon>
        <taxon>Gammaproteobacteria</taxon>
        <taxon>Vibrionales</taxon>
        <taxon>Vibrionaceae</taxon>
        <taxon>Vibrio</taxon>
    </lineage>
</organism>
<reference evidence="2 3" key="1">
    <citation type="submission" date="2021-02" db="EMBL/GenBank/DDBJ databases">
        <authorList>
            <person name="Park J.-S."/>
        </authorList>
    </citation>
    <scope>NUCLEOTIDE SEQUENCE [LARGE SCALE GENOMIC DNA]</scope>
    <source>
        <strain evidence="2 3">188UL20-2</strain>
    </source>
</reference>
<dbReference type="InterPro" id="IPR021230">
    <property type="entry name" value="DUF2810"/>
</dbReference>
<keyword evidence="1" id="KW-0175">Coiled coil</keyword>
<evidence type="ECO:0000313" key="2">
    <source>
        <dbReference type="EMBL" id="MBM7034854.1"/>
    </source>
</evidence>
<dbReference type="Proteomes" id="UP000809621">
    <property type="component" value="Unassembled WGS sequence"/>
</dbReference>
<name>A0ABS2HCU0_9VIBR</name>
<accession>A0ABS2HCU0</accession>
<sequence length="118" mass="13625">MSLKQDLQQLHNRLDKAKRKLDAARGRNDNQMISRFTDEISNLEKQVTSLKGKQQYEDSKEKKRLQDMPFSREITKAEQADIGKLKKSVRGIVIVHPLTKIGKELRLDAMTGFAPKEF</sequence>
<gene>
    <name evidence="2" type="ORF">JQC93_00435</name>
</gene>
<evidence type="ECO:0000256" key="1">
    <source>
        <dbReference type="SAM" id="Coils"/>
    </source>
</evidence>
<dbReference type="RefSeq" id="WP_205156516.1">
    <property type="nucleotide sequence ID" value="NZ_JAFEUM010000001.1"/>
</dbReference>
<protein>
    <submittedName>
        <fullName evidence="2">YibL family ribosome-associated protein</fullName>
    </submittedName>
</protein>
<evidence type="ECO:0000313" key="3">
    <source>
        <dbReference type="Proteomes" id="UP000809621"/>
    </source>
</evidence>
<comment type="caution">
    <text evidence="2">The sequence shown here is derived from an EMBL/GenBank/DDBJ whole genome shotgun (WGS) entry which is preliminary data.</text>
</comment>
<keyword evidence="3" id="KW-1185">Reference proteome</keyword>
<dbReference type="EMBL" id="JAFEUM010000001">
    <property type="protein sequence ID" value="MBM7034854.1"/>
    <property type="molecule type" value="Genomic_DNA"/>
</dbReference>
<dbReference type="Pfam" id="PF10928">
    <property type="entry name" value="DUF2810"/>
    <property type="match status" value="1"/>
</dbReference>
<dbReference type="NCBIfam" id="NF008244">
    <property type="entry name" value="PRK11020.1"/>
    <property type="match status" value="1"/>
</dbReference>